<dbReference type="PROSITE" id="PS50853">
    <property type="entry name" value="FN3"/>
    <property type="match status" value="1"/>
</dbReference>
<dbReference type="PROSITE" id="PS50026">
    <property type="entry name" value="EGF_3"/>
    <property type="match status" value="1"/>
</dbReference>
<evidence type="ECO:0000256" key="7">
    <source>
        <dbReference type="SAM" id="Phobius"/>
    </source>
</evidence>
<dbReference type="SMART" id="SM00364">
    <property type="entry name" value="LRR_BAC"/>
    <property type="match status" value="6"/>
</dbReference>
<reference evidence="10" key="2">
    <citation type="submission" date="2025-09" db="UniProtKB">
        <authorList>
            <consortium name="Ensembl"/>
        </authorList>
    </citation>
    <scope>IDENTIFICATION</scope>
</reference>
<dbReference type="AlphaFoldDB" id="A0A3Q2YSQ7"/>
<keyword evidence="5" id="KW-0245">EGF-like domain</keyword>
<evidence type="ECO:0000313" key="10">
    <source>
        <dbReference type="Ensembl" id="ENSHCOP00000021732.1"/>
    </source>
</evidence>
<dbReference type="SMART" id="SM00369">
    <property type="entry name" value="LRR_TYP"/>
    <property type="match status" value="8"/>
</dbReference>
<keyword evidence="3" id="KW-0677">Repeat</keyword>
<proteinExistence type="predicted"/>
<dbReference type="SUPFAM" id="SSF52058">
    <property type="entry name" value="L domain-like"/>
    <property type="match status" value="1"/>
</dbReference>
<name>A0A3Q2YSQ7_HIPCM</name>
<feature type="region of interest" description="Disordered" evidence="6">
    <location>
        <begin position="461"/>
        <end position="498"/>
    </location>
</feature>
<dbReference type="InterPro" id="IPR036116">
    <property type="entry name" value="FN3_sf"/>
</dbReference>
<dbReference type="GO" id="GO:0005886">
    <property type="term" value="C:plasma membrane"/>
    <property type="evidence" value="ECO:0007669"/>
    <property type="project" value="TreeGrafter"/>
</dbReference>
<evidence type="ECO:0000256" key="1">
    <source>
        <dbReference type="ARBA" id="ARBA00022614"/>
    </source>
</evidence>
<feature type="disulfide bond" evidence="5">
    <location>
        <begin position="526"/>
        <end position="535"/>
    </location>
</feature>
<dbReference type="Gene3D" id="2.10.25.10">
    <property type="entry name" value="Laminin"/>
    <property type="match status" value="1"/>
</dbReference>
<dbReference type="Pfam" id="PF13855">
    <property type="entry name" value="LRR_8"/>
    <property type="match status" value="2"/>
</dbReference>
<keyword evidence="11" id="KW-1185">Reference proteome</keyword>
<reference evidence="10" key="1">
    <citation type="submission" date="2025-08" db="UniProtKB">
        <authorList>
            <consortium name="Ensembl"/>
        </authorList>
    </citation>
    <scope>IDENTIFICATION</scope>
</reference>
<keyword evidence="7" id="KW-1133">Transmembrane helix</keyword>
<dbReference type="SUPFAM" id="SSF49265">
    <property type="entry name" value="Fibronectin type III"/>
    <property type="match status" value="1"/>
</dbReference>
<evidence type="ECO:0000313" key="11">
    <source>
        <dbReference type="Proteomes" id="UP000264820"/>
    </source>
</evidence>
<dbReference type="SUPFAM" id="SSF57196">
    <property type="entry name" value="EGF/Laminin"/>
    <property type="match status" value="1"/>
</dbReference>
<comment type="caution">
    <text evidence="5">Lacks conserved residue(s) required for the propagation of feature annotation.</text>
</comment>
<dbReference type="Proteomes" id="UP000264820">
    <property type="component" value="Unplaced"/>
</dbReference>
<evidence type="ECO:0000259" key="9">
    <source>
        <dbReference type="PROSITE" id="PS50853"/>
    </source>
</evidence>
<dbReference type="SMART" id="SM00365">
    <property type="entry name" value="LRR_SD22"/>
    <property type="match status" value="5"/>
</dbReference>
<feature type="compositionally biased region" description="Low complexity" evidence="6">
    <location>
        <begin position="542"/>
        <end position="556"/>
    </location>
</feature>
<dbReference type="Ensembl" id="ENSHCOT00000002860.1">
    <property type="protein sequence ID" value="ENSHCOP00000021732.1"/>
    <property type="gene ID" value="ENSHCOG00000008802.1"/>
</dbReference>
<keyword evidence="7" id="KW-0472">Membrane</keyword>
<dbReference type="InterPro" id="IPR000483">
    <property type="entry name" value="Cys-rich_flank_reg_C"/>
</dbReference>
<keyword evidence="1" id="KW-0433">Leucine-rich repeat</keyword>
<keyword evidence="4 5" id="KW-1015">Disulfide bond</keyword>
<keyword evidence="7" id="KW-0812">Transmembrane</keyword>
<dbReference type="PROSITE" id="PS51450">
    <property type="entry name" value="LRR"/>
    <property type="match status" value="4"/>
</dbReference>
<dbReference type="InterPro" id="IPR000742">
    <property type="entry name" value="EGF"/>
</dbReference>
<dbReference type="InterPro" id="IPR001611">
    <property type="entry name" value="Leu-rich_rpt"/>
</dbReference>
<dbReference type="OMA" id="KQPQLMI"/>
<evidence type="ECO:0000256" key="2">
    <source>
        <dbReference type="ARBA" id="ARBA00022729"/>
    </source>
</evidence>
<dbReference type="CDD" id="cd00054">
    <property type="entry name" value="EGF_CA"/>
    <property type="match status" value="1"/>
</dbReference>
<dbReference type="FunFam" id="3.80.10.10:FF:000211">
    <property type="entry name" value="vasorin"/>
    <property type="match status" value="1"/>
</dbReference>
<evidence type="ECO:0000259" key="8">
    <source>
        <dbReference type="PROSITE" id="PS50026"/>
    </source>
</evidence>
<dbReference type="PANTHER" id="PTHR24369:SF160">
    <property type="entry name" value="VASORIN"/>
    <property type="match status" value="1"/>
</dbReference>
<dbReference type="InterPro" id="IPR050541">
    <property type="entry name" value="LRR_TM_domain-containing"/>
</dbReference>
<dbReference type="PRINTS" id="PR00019">
    <property type="entry name" value="LEURICHRPT"/>
</dbReference>
<dbReference type="GeneTree" id="ENSGT00940000159318"/>
<sequence>MKRRGSLPFGNVPPFFCRWVPARWHCIKLFRNQSPHDLPLISFHVHLVSGGWKDLKNDKRLFLEKQVGRKRGPEKQAEPWRGVCKMKVFLTPLMPLVLILVTADGIMSSECPKDCSCSTPESILCFQRRSATFPQRVPPLTRSLYLFANGIEGLSPEDFDGLDNLEMLDLSQNKLTKISDGVFLPLTSLKNLDLSSNQITHISEQCFQDMVLLERLYLYSNHIKTIHPAAFNGLDNLLELKLQGNRLTSLPVLAMPRLLLLDLRFNVIPTLGPSDLQTPNLESLKLGGVGLTDLNSALIGGLKNLHELDVSRNQLEVLPPILKEIRGLMYLNLAGNPMGPLHFQDLKNLEELKELDISSLSLQGLPEEFAQLFPHLKKLIVAENPFNCLCTLAWLPSWLRAQSITLERTEETRCHFPPINAGKVVERLEYRDFGCPTTTAQTTTTVKTTTTVPVTTLESATTDIPLPGANDDDANEDTDDHFPPVPTSPSDSSIDPDEEQHFCPSHTCLNGGTCRLDQYGQVECTCPRGTSGFYCEVQNDDPSSPSEPVSVTTVTPNAPDISSRQATSTSILLDLHRYIEMRPYIRGIRLTYRNLSGPDRRPMQLSLPASYPEYRLRGLNPNSTYTICASPLGAPNGIDSVCTQAHTADEKNDSITGAQLVNKKMTTMLVPAIAILLLLVLIATAVGVVCFVRKKRAKGHLDLDCEPSQLEMDGVKAGLDNGALPQKQAELMIPEPAVQNGNLEYEVLLLQDHCISSKNISNMPSYF</sequence>
<evidence type="ECO:0000256" key="6">
    <source>
        <dbReference type="SAM" id="MobiDB-lite"/>
    </source>
</evidence>
<evidence type="ECO:0000256" key="5">
    <source>
        <dbReference type="PROSITE-ProRule" id="PRU00076"/>
    </source>
</evidence>
<evidence type="ECO:0000256" key="4">
    <source>
        <dbReference type="ARBA" id="ARBA00023157"/>
    </source>
</evidence>
<keyword evidence="2" id="KW-0732">Signal</keyword>
<dbReference type="InterPro" id="IPR003591">
    <property type="entry name" value="Leu-rich_rpt_typical-subtyp"/>
</dbReference>
<feature type="domain" description="EGF-like" evidence="8">
    <location>
        <begin position="499"/>
        <end position="536"/>
    </location>
</feature>
<dbReference type="Gene3D" id="3.80.10.10">
    <property type="entry name" value="Ribonuclease Inhibitor"/>
    <property type="match status" value="2"/>
</dbReference>
<dbReference type="PROSITE" id="PS00022">
    <property type="entry name" value="EGF_1"/>
    <property type="match status" value="1"/>
</dbReference>
<feature type="transmembrane region" description="Helical" evidence="7">
    <location>
        <begin position="668"/>
        <end position="692"/>
    </location>
</feature>
<dbReference type="InterPro" id="IPR032675">
    <property type="entry name" value="LRR_dom_sf"/>
</dbReference>
<feature type="compositionally biased region" description="Acidic residues" evidence="6">
    <location>
        <begin position="470"/>
        <end position="479"/>
    </location>
</feature>
<dbReference type="SMART" id="SM00082">
    <property type="entry name" value="LRRCT"/>
    <property type="match status" value="1"/>
</dbReference>
<organism evidence="10 11">
    <name type="scientific">Hippocampus comes</name>
    <name type="common">Tiger tail seahorse</name>
    <dbReference type="NCBI Taxonomy" id="109280"/>
    <lineage>
        <taxon>Eukaryota</taxon>
        <taxon>Metazoa</taxon>
        <taxon>Chordata</taxon>
        <taxon>Craniata</taxon>
        <taxon>Vertebrata</taxon>
        <taxon>Euteleostomi</taxon>
        <taxon>Actinopterygii</taxon>
        <taxon>Neopterygii</taxon>
        <taxon>Teleostei</taxon>
        <taxon>Neoteleostei</taxon>
        <taxon>Acanthomorphata</taxon>
        <taxon>Syngnathiaria</taxon>
        <taxon>Syngnathiformes</taxon>
        <taxon>Syngnathoidei</taxon>
        <taxon>Syngnathidae</taxon>
        <taxon>Hippocampus</taxon>
    </lineage>
</organism>
<feature type="domain" description="Fibronectin type-III" evidence="9">
    <location>
        <begin position="555"/>
        <end position="650"/>
    </location>
</feature>
<dbReference type="InterPro" id="IPR003961">
    <property type="entry name" value="FN3_dom"/>
</dbReference>
<protein>
    <submittedName>
        <fullName evidence="10">Vasorin b</fullName>
    </submittedName>
</protein>
<dbReference type="PANTHER" id="PTHR24369">
    <property type="entry name" value="ANTIGEN BSP, PUTATIVE-RELATED"/>
    <property type="match status" value="1"/>
</dbReference>
<feature type="region of interest" description="Disordered" evidence="6">
    <location>
        <begin position="540"/>
        <end position="562"/>
    </location>
</feature>
<dbReference type="STRING" id="109280.ENSHCOP00000021732"/>
<accession>A0A3Q2YSQ7</accession>
<evidence type="ECO:0000256" key="3">
    <source>
        <dbReference type="ARBA" id="ARBA00022737"/>
    </source>
</evidence>